<dbReference type="InterPro" id="IPR013425">
    <property type="entry name" value="Autotrns_rpt"/>
</dbReference>
<keyword evidence="1 2" id="KW-0732">Signal</keyword>
<feature type="chain" id="PRO_5045603745" evidence="2">
    <location>
        <begin position="47"/>
        <end position="204"/>
    </location>
</feature>
<evidence type="ECO:0000313" key="3">
    <source>
        <dbReference type="EMBL" id="MCZ4094695.1"/>
    </source>
</evidence>
<evidence type="ECO:0000256" key="1">
    <source>
        <dbReference type="ARBA" id="ARBA00022729"/>
    </source>
</evidence>
<name>A0ABT4KSG2_9HYPH</name>
<feature type="signal peptide" evidence="2">
    <location>
        <begin position="1"/>
        <end position="46"/>
    </location>
</feature>
<keyword evidence="4" id="KW-1185">Reference proteome</keyword>
<evidence type="ECO:0000313" key="4">
    <source>
        <dbReference type="Proteomes" id="UP001079430"/>
    </source>
</evidence>
<reference evidence="3" key="1">
    <citation type="submission" date="2022-10" db="EMBL/GenBank/DDBJ databases">
        <title>Whole genome sequencing of three plant growth promoting bacteria isolated from Vachellia tortilis subsp. raddiana in Morocco.</title>
        <authorList>
            <person name="Hnini M."/>
            <person name="Zouagui R."/>
            <person name="Zouagui H."/>
            <person name="Chemao Elfihri M.-W."/>
            <person name="Ibrahimi A."/>
            <person name="Sbabou L."/>
            <person name="Aurag J."/>
        </authorList>
    </citation>
    <scope>NUCLEOTIDE SEQUENCE</scope>
    <source>
        <strain evidence="3">LMR678</strain>
    </source>
</reference>
<dbReference type="RefSeq" id="WP_269286870.1">
    <property type="nucleotide sequence ID" value="NZ_JAPVOI010000006.1"/>
</dbReference>
<dbReference type="Proteomes" id="UP001079430">
    <property type="component" value="Unassembled WGS sequence"/>
</dbReference>
<evidence type="ECO:0000256" key="2">
    <source>
        <dbReference type="SAM" id="SignalP"/>
    </source>
</evidence>
<accession>A0ABT4KSG2</accession>
<organism evidence="3 4">
    <name type="scientific">Sinorhizobium psoraleae</name>
    <dbReference type="NCBI Taxonomy" id="520838"/>
    <lineage>
        <taxon>Bacteria</taxon>
        <taxon>Pseudomonadati</taxon>
        <taxon>Pseudomonadota</taxon>
        <taxon>Alphaproteobacteria</taxon>
        <taxon>Hyphomicrobiales</taxon>
        <taxon>Rhizobiaceae</taxon>
        <taxon>Sinorhizobium/Ensifer group</taxon>
        <taxon>Sinorhizobium</taxon>
    </lineage>
</organism>
<comment type="caution">
    <text evidence="3">The sequence shown here is derived from an EMBL/GenBank/DDBJ whole genome shotgun (WGS) entry which is preliminary data.</text>
</comment>
<dbReference type="NCBIfam" id="TIGR02601">
    <property type="entry name" value="autotrns_rpt"/>
    <property type="match status" value="1"/>
</dbReference>
<dbReference type="InterPro" id="IPR011050">
    <property type="entry name" value="Pectin_lyase_fold/virulence"/>
</dbReference>
<proteinExistence type="predicted"/>
<dbReference type="EMBL" id="JAPVOI010000006">
    <property type="protein sequence ID" value="MCZ4094695.1"/>
    <property type="molecule type" value="Genomic_DNA"/>
</dbReference>
<sequence length="204" mass="20251">MTKWKGEAASYAPHVVGLFSSAARKIAGKFLPLALLAGLAASPAPAADLYWDVNSTSLNRGGTGTWNLSGSVWSASNDGVSGPYSAWNNGALDDAFFGGLAGTVTLGVPITVHDMTFEVSGYTITGNTLTLGGVDPTLTVTTGSSTIASTINGTGRVIKAGAGSLVLSGNNSFTGGLTVSAGTLSLTGNNSFGSSPVITGGASR</sequence>
<protein>
    <submittedName>
        <fullName evidence="3">Autotransporter-associated beta strand repeat-containing protein</fullName>
    </submittedName>
</protein>
<gene>
    <name evidence="3" type="ORF">O3W52_33955</name>
</gene>
<dbReference type="Pfam" id="PF12951">
    <property type="entry name" value="PATR"/>
    <property type="match status" value="1"/>
</dbReference>
<dbReference type="SUPFAM" id="SSF51126">
    <property type="entry name" value="Pectin lyase-like"/>
    <property type="match status" value="1"/>
</dbReference>